<dbReference type="Gene3D" id="1.20.1420.30">
    <property type="entry name" value="NCX, central ion-binding region"/>
    <property type="match status" value="1"/>
</dbReference>
<name>A0A1F7KAM8_9BACT</name>
<dbReference type="PANTHER" id="PTHR10846">
    <property type="entry name" value="SODIUM/POTASSIUM/CALCIUM EXCHANGER"/>
    <property type="match status" value="1"/>
</dbReference>
<evidence type="ECO:0000256" key="5">
    <source>
        <dbReference type="SAM" id="Phobius"/>
    </source>
</evidence>
<comment type="caution">
    <text evidence="7">The sequence shown here is derived from an EMBL/GenBank/DDBJ whole genome shotgun (WGS) entry which is preliminary data.</text>
</comment>
<organism evidence="7 8">
    <name type="scientific">Candidatus Roizmanbacteria bacterium RIFOXYA1_FULL_41_12</name>
    <dbReference type="NCBI Taxonomy" id="1802082"/>
    <lineage>
        <taxon>Bacteria</taxon>
        <taxon>Candidatus Roizmaniibacteriota</taxon>
    </lineage>
</organism>
<dbReference type="InterPro" id="IPR004481">
    <property type="entry name" value="K/Na/Ca-exchanger"/>
</dbReference>
<feature type="transmembrane region" description="Helical" evidence="5">
    <location>
        <begin position="6"/>
        <end position="25"/>
    </location>
</feature>
<feature type="transmembrane region" description="Helical" evidence="5">
    <location>
        <begin position="178"/>
        <end position="197"/>
    </location>
</feature>
<dbReference type="GO" id="GO:0008273">
    <property type="term" value="F:calcium, potassium:sodium antiporter activity"/>
    <property type="evidence" value="ECO:0007669"/>
    <property type="project" value="TreeGrafter"/>
</dbReference>
<evidence type="ECO:0000256" key="4">
    <source>
        <dbReference type="ARBA" id="ARBA00023136"/>
    </source>
</evidence>
<gene>
    <name evidence="7" type="ORF">A2209_04435</name>
</gene>
<feature type="transmembrane region" description="Helical" evidence="5">
    <location>
        <begin position="70"/>
        <end position="93"/>
    </location>
</feature>
<dbReference type="PANTHER" id="PTHR10846:SF8">
    <property type="entry name" value="INNER MEMBRANE PROTEIN YRBG"/>
    <property type="match status" value="1"/>
</dbReference>
<evidence type="ECO:0000256" key="2">
    <source>
        <dbReference type="ARBA" id="ARBA00022692"/>
    </source>
</evidence>
<feature type="transmembrane region" description="Helical" evidence="5">
    <location>
        <begin position="209"/>
        <end position="230"/>
    </location>
</feature>
<protein>
    <recommendedName>
        <fullName evidence="6">Sodium/calcium exchanger membrane region domain-containing protein</fullName>
    </recommendedName>
</protein>
<dbReference type="GO" id="GO:0006874">
    <property type="term" value="P:intracellular calcium ion homeostasis"/>
    <property type="evidence" value="ECO:0007669"/>
    <property type="project" value="TreeGrafter"/>
</dbReference>
<feature type="transmembrane region" description="Helical" evidence="5">
    <location>
        <begin position="37"/>
        <end position="58"/>
    </location>
</feature>
<feature type="transmembrane region" description="Helical" evidence="5">
    <location>
        <begin position="131"/>
        <end position="150"/>
    </location>
</feature>
<keyword evidence="3 5" id="KW-1133">Transmembrane helix</keyword>
<evidence type="ECO:0000256" key="1">
    <source>
        <dbReference type="ARBA" id="ARBA00004141"/>
    </source>
</evidence>
<dbReference type="Pfam" id="PF01699">
    <property type="entry name" value="Na_Ca_ex"/>
    <property type="match status" value="2"/>
</dbReference>
<dbReference type="GO" id="GO:0005886">
    <property type="term" value="C:plasma membrane"/>
    <property type="evidence" value="ECO:0007669"/>
    <property type="project" value="TreeGrafter"/>
</dbReference>
<evidence type="ECO:0000259" key="6">
    <source>
        <dbReference type="Pfam" id="PF01699"/>
    </source>
</evidence>
<feature type="transmembrane region" description="Helical" evidence="5">
    <location>
        <begin position="105"/>
        <end position="125"/>
    </location>
</feature>
<dbReference type="GO" id="GO:0005262">
    <property type="term" value="F:calcium channel activity"/>
    <property type="evidence" value="ECO:0007669"/>
    <property type="project" value="TreeGrafter"/>
</dbReference>
<sequence>MLIFLNVIVILMLCFVMYKASEWLIQSIKAIADDGILSKFFLASIFAGAFCALPELFIGITSSLEGVPNIAFGNSIGSSISNLGLIFPMAILLTTSKLIVHKEDFSLNTIFFLLTASLFPFLLILDGHLSRIDGLFLIFLFATYSLYLFNKRPKQQQGLRSFFVRLEKSFRKGHIKQALLTLFLAVVVLVVSSHFLLKSAIFLAESLSVRPFLIAVFILAPGTSFPELFVSLNSIRKREFNVLYGDIFGSLIANANLIIGTTGLIADYRIEIFPEYLLSLVALVGMFALFILFSQSRKRFDRWEAVVLLGAYFLFFLAETFIHF</sequence>
<dbReference type="AlphaFoldDB" id="A0A1F7KAM8"/>
<dbReference type="InterPro" id="IPR004837">
    <property type="entry name" value="NaCa_Exmemb"/>
</dbReference>
<comment type="subcellular location">
    <subcellularLocation>
        <location evidence="1">Membrane</location>
        <topology evidence="1">Multi-pass membrane protein</topology>
    </subcellularLocation>
</comment>
<feature type="domain" description="Sodium/calcium exchanger membrane region" evidence="6">
    <location>
        <begin position="7"/>
        <end position="149"/>
    </location>
</feature>
<feature type="transmembrane region" description="Helical" evidence="5">
    <location>
        <begin position="305"/>
        <end position="322"/>
    </location>
</feature>
<proteinExistence type="predicted"/>
<evidence type="ECO:0000313" key="7">
    <source>
        <dbReference type="EMBL" id="OGK64916.1"/>
    </source>
</evidence>
<accession>A0A1F7KAM8</accession>
<dbReference type="Proteomes" id="UP000178450">
    <property type="component" value="Unassembled WGS sequence"/>
</dbReference>
<evidence type="ECO:0000256" key="3">
    <source>
        <dbReference type="ARBA" id="ARBA00022989"/>
    </source>
</evidence>
<feature type="transmembrane region" description="Helical" evidence="5">
    <location>
        <begin position="272"/>
        <end position="293"/>
    </location>
</feature>
<dbReference type="InterPro" id="IPR044880">
    <property type="entry name" value="NCX_ion-bd_dom_sf"/>
</dbReference>
<keyword evidence="4 5" id="KW-0472">Membrane</keyword>
<reference evidence="7 8" key="1">
    <citation type="journal article" date="2016" name="Nat. Commun.">
        <title>Thousands of microbial genomes shed light on interconnected biogeochemical processes in an aquifer system.</title>
        <authorList>
            <person name="Anantharaman K."/>
            <person name="Brown C.T."/>
            <person name="Hug L.A."/>
            <person name="Sharon I."/>
            <person name="Castelle C.J."/>
            <person name="Probst A.J."/>
            <person name="Thomas B.C."/>
            <person name="Singh A."/>
            <person name="Wilkins M.J."/>
            <person name="Karaoz U."/>
            <person name="Brodie E.L."/>
            <person name="Williams K.H."/>
            <person name="Hubbard S.S."/>
            <person name="Banfield J.F."/>
        </authorList>
    </citation>
    <scope>NUCLEOTIDE SEQUENCE [LARGE SCALE GENOMIC DNA]</scope>
</reference>
<dbReference type="EMBL" id="MGBG01000013">
    <property type="protein sequence ID" value="OGK64916.1"/>
    <property type="molecule type" value="Genomic_DNA"/>
</dbReference>
<evidence type="ECO:0000313" key="8">
    <source>
        <dbReference type="Proteomes" id="UP000178450"/>
    </source>
</evidence>
<feature type="domain" description="Sodium/calcium exchanger membrane region" evidence="6">
    <location>
        <begin position="178"/>
        <end position="317"/>
    </location>
</feature>
<keyword evidence="2 5" id="KW-0812">Transmembrane</keyword>
<feature type="transmembrane region" description="Helical" evidence="5">
    <location>
        <begin position="242"/>
        <end position="266"/>
    </location>
</feature>